<reference evidence="6" key="1">
    <citation type="submission" date="2017-09" db="EMBL/GenBank/DDBJ databases">
        <title>FDA dAtabase for Regulatory Grade micrObial Sequences (FDA-ARGOS): Supporting development and validation of Infectious Disease Dx tests.</title>
        <authorList>
            <person name="Minogue T."/>
            <person name="Wolcott M."/>
            <person name="Wasieloski L."/>
            <person name="Aguilar W."/>
            <person name="Moore D."/>
            <person name="Tallon L."/>
            <person name="Sadzewicz L."/>
            <person name="Ott S."/>
            <person name="Zhao X."/>
            <person name="Nagaraj S."/>
            <person name="Vavikolanu K."/>
            <person name="Aluvathingal J."/>
            <person name="Nadendla S."/>
            <person name="Sichtig H."/>
        </authorList>
    </citation>
    <scope>NUCLEOTIDE SEQUENCE [LARGE SCALE GENOMIC DNA]</scope>
    <source>
        <strain evidence="6">FDAARGOS_390</strain>
    </source>
</reference>
<dbReference type="SUPFAM" id="SSF48230">
    <property type="entry name" value="Chondroitin AC/alginate lyase"/>
    <property type="match status" value="1"/>
</dbReference>
<evidence type="ECO:0000259" key="4">
    <source>
        <dbReference type="Pfam" id="PF05426"/>
    </source>
</evidence>
<keyword evidence="1 3" id="KW-0732">Signal</keyword>
<proteinExistence type="predicted"/>
<feature type="domain" description="Alginate lyase" evidence="4">
    <location>
        <begin position="105"/>
        <end position="236"/>
    </location>
</feature>
<evidence type="ECO:0000313" key="6">
    <source>
        <dbReference type="Proteomes" id="UP000220629"/>
    </source>
</evidence>
<feature type="signal peptide" evidence="3">
    <location>
        <begin position="1"/>
        <end position="29"/>
    </location>
</feature>
<evidence type="ECO:0000256" key="1">
    <source>
        <dbReference type="ARBA" id="ARBA00022729"/>
    </source>
</evidence>
<evidence type="ECO:0000313" key="5">
    <source>
        <dbReference type="EMBL" id="PEH41242.1"/>
    </source>
</evidence>
<dbReference type="GO" id="GO:0042597">
    <property type="term" value="C:periplasmic space"/>
    <property type="evidence" value="ECO:0007669"/>
    <property type="project" value="InterPro"/>
</dbReference>
<dbReference type="AlphaFoldDB" id="A0A2A7SCL9"/>
<sequence>MKRRFQVSMMAGGALAMLALGAAGGNAQAAGFKHPGILVTQARLDYVKGRIAANDKLFVNAFNQMKGSSWASKTYKIAGNLGGGYISCDATSSNDHGCKAEQGDMTAAYTQALMWYLTGDSTYAKNAVSIMNFYARNLKGGHRGANAPLQSAWAAEVWPAAAEIIRYTYSGWSASDAKAFGTMLNTQHLPYITGSNGNGGNGNWKLSMIDGMIGIAVYNDDQSLFNTATGTFRQWMSAYYYNAAKDGGAPVKFSGSPGGWNGQTVFNAQVSGVTQETCRDTQHVGLGMAATFNAAETAYIQGTDLYAVFAERLTTSLEFLSKLLHGTRNTSQTAYQPVPNAYLGALCTDVSGHANQFVPVLKGTMVRAYNAYAIRKGMSLPATKAHLLDDIIPAAEANDGHNVQWEVLTHGDSPSTPVE</sequence>
<dbReference type="InterPro" id="IPR008929">
    <property type="entry name" value="Chondroitin_lyas"/>
</dbReference>
<dbReference type="EMBL" id="PDDY01000001">
    <property type="protein sequence ID" value="PEH41242.1"/>
    <property type="molecule type" value="Genomic_DNA"/>
</dbReference>
<dbReference type="Pfam" id="PF05426">
    <property type="entry name" value="Alginate_lyase"/>
    <property type="match status" value="1"/>
</dbReference>
<dbReference type="RefSeq" id="WP_098151495.1">
    <property type="nucleotide sequence ID" value="NZ_CADEZB010000005.1"/>
</dbReference>
<gene>
    <name evidence="5" type="ORF">CRM94_03180</name>
</gene>
<dbReference type="GO" id="GO:0016829">
    <property type="term" value="F:lyase activity"/>
    <property type="evidence" value="ECO:0007669"/>
    <property type="project" value="UniProtKB-KW"/>
</dbReference>
<protein>
    <recommendedName>
        <fullName evidence="4">Alginate lyase domain-containing protein</fullName>
    </recommendedName>
</protein>
<comment type="caution">
    <text evidence="5">The sequence shown here is derived from an EMBL/GenBank/DDBJ whole genome shotgun (WGS) entry which is preliminary data.</text>
</comment>
<organism evidence="5 6">
    <name type="scientific">Burkholderia gladioli</name>
    <name type="common">Pseudomonas marginata</name>
    <name type="synonym">Phytomonas marginata</name>
    <dbReference type="NCBI Taxonomy" id="28095"/>
    <lineage>
        <taxon>Bacteria</taxon>
        <taxon>Pseudomonadati</taxon>
        <taxon>Pseudomonadota</taxon>
        <taxon>Betaproteobacteria</taxon>
        <taxon>Burkholderiales</taxon>
        <taxon>Burkholderiaceae</taxon>
        <taxon>Burkholderia</taxon>
    </lineage>
</organism>
<evidence type="ECO:0000256" key="3">
    <source>
        <dbReference type="SAM" id="SignalP"/>
    </source>
</evidence>
<name>A0A2A7SCL9_BURGA</name>
<feature type="chain" id="PRO_5013286934" description="Alginate lyase domain-containing protein" evidence="3">
    <location>
        <begin position="30"/>
        <end position="419"/>
    </location>
</feature>
<dbReference type="Proteomes" id="UP000220629">
    <property type="component" value="Unassembled WGS sequence"/>
</dbReference>
<evidence type="ECO:0000256" key="2">
    <source>
        <dbReference type="ARBA" id="ARBA00023239"/>
    </source>
</evidence>
<dbReference type="Gene3D" id="1.50.10.100">
    <property type="entry name" value="Chondroitin AC/alginate lyase"/>
    <property type="match status" value="1"/>
</dbReference>
<accession>A0A2A7SCL9</accession>
<keyword evidence="2" id="KW-0456">Lyase</keyword>
<dbReference type="InterPro" id="IPR008397">
    <property type="entry name" value="Alginate_lyase_dom"/>
</dbReference>